<evidence type="ECO:0000256" key="5">
    <source>
        <dbReference type="ARBA" id="ARBA00022723"/>
    </source>
</evidence>
<evidence type="ECO:0000256" key="11">
    <source>
        <dbReference type="ARBA" id="ARBA00023317"/>
    </source>
</evidence>
<dbReference type="SUPFAM" id="SSF51621">
    <property type="entry name" value="Phosphoenolpyruvate/pyruvate domain"/>
    <property type="match status" value="1"/>
</dbReference>
<dbReference type="EC" id="2.7.1.40" evidence="3"/>
<keyword evidence="4" id="KW-0808">Transferase</keyword>
<keyword evidence="5" id="KW-0479">Metal-binding</keyword>
<evidence type="ECO:0000256" key="8">
    <source>
        <dbReference type="ARBA" id="ARBA00022840"/>
    </source>
</evidence>
<name>A0ABY0D8Z5_9BRAD</name>
<evidence type="ECO:0000256" key="12">
    <source>
        <dbReference type="SAM" id="MobiDB-lite"/>
    </source>
</evidence>
<evidence type="ECO:0000259" key="13">
    <source>
        <dbReference type="Pfam" id="PF00224"/>
    </source>
</evidence>
<feature type="region of interest" description="Disordered" evidence="12">
    <location>
        <begin position="86"/>
        <end position="128"/>
    </location>
</feature>
<dbReference type="SUPFAM" id="SSF50800">
    <property type="entry name" value="PK beta-barrel domain-like"/>
    <property type="match status" value="1"/>
</dbReference>
<dbReference type="EMBL" id="RDRA01000044">
    <property type="protein sequence ID" value="RXG85581.1"/>
    <property type="molecule type" value="Genomic_DNA"/>
</dbReference>
<evidence type="ECO:0000256" key="3">
    <source>
        <dbReference type="ARBA" id="ARBA00012142"/>
    </source>
</evidence>
<dbReference type="InterPro" id="IPR015806">
    <property type="entry name" value="Pyrv_Knase_insert_dom_sf"/>
</dbReference>
<evidence type="ECO:0000256" key="7">
    <source>
        <dbReference type="ARBA" id="ARBA00022777"/>
    </source>
</evidence>
<dbReference type="Proteomes" id="UP000289946">
    <property type="component" value="Unassembled WGS sequence"/>
</dbReference>
<evidence type="ECO:0000313" key="15">
    <source>
        <dbReference type="Proteomes" id="UP000289946"/>
    </source>
</evidence>
<reference evidence="14 15" key="1">
    <citation type="submission" date="2018-10" db="EMBL/GenBank/DDBJ databases">
        <title>Bradyrhizobium sp. nov., isolated from effective nodules of peanut in China.</title>
        <authorList>
            <person name="Li Y."/>
        </authorList>
    </citation>
    <scope>NUCLEOTIDE SEQUENCE [LARGE SCALE GENOMIC DNA]</scope>
    <source>
        <strain evidence="14 15">CCBAU 51781</strain>
    </source>
</reference>
<protein>
    <recommendedName>
        <fullName evidence="3">pyruvate kinase</fullName>
        <ecNumber evidence="3">2.7.1.40</ecNumber>
    </recommendedName>
</protein>
<dbReference type="RefSeq" id="WP_128942927.1">
    <property type="nucleotide sequence ID" value="NZ_RDRA01000044.1"/>
</dbReference>
<dbReference type="InterPro" id="IPR015793">
    <property type="entry name" value="Pyrv_Knase_brl"/>
</dbReference>
<dbReference type="PANTHER" id="PTHR11817">
    <property type="entry name" value="PYRUVATE KINASE"/>
    <property type="match status" value="1"/>
</dbReference>
<dbReference type="Gene3D" id="3.20.20.60">
    <property type="entry name" value="Phosphoenolpyruvate-binding domains"/>
    <property type="match status" value="1"/>
</dbReference>
<comment type="similarity">
    <text evidence="2">Belongs to the pyruvate kinase family.</text>
</comment>
<keyword evidence="10" id="KW-0324">Glycolysis</keyword>
<organism evidence="14 15">
    <name type="scientific">Bradyrhizobium zhanjiangense</name>
    <dbReference type="NCBI Taxonomy" id="1325107"/>
    <lineage>
        <taxon>Bacteria</taxon>
        <taxon>Pseudomonadati</taxon>
        <taxon>Pseudomonadota</taxon>
        <taxon>Alphaproteobacteria</taxon>
        <taxon>Hyphomicrobiales</taxon>
        <taxon>Nitrobacteraceae</taxon>
        <taxon>Bradyrhizobium</taxon>
    </lineage>
</organism>
<keyword evidence="15" id="KW-1185">Reference proteome</keyword>
<evidence type="ECO:0000256" key="2">
    <source>
        <dbReference type="ARBA" id="ARBA00008663"/>
    </source>
</evidence>
<comment type="caution">
    <text evidence="14">The sequence shown here is derived from an EMBL/GenBank/DDBJ whole genome shotgun (WGS) entry which is preliminary data.</text>
</comment>
<gene>
    <name evidence="14" type="ORF">EAS62_38745</name>
</gene>
<feature type="domain" description="Pyruvate kinase barrel" evidence="13">
    <location>
        <begin position="20"/>
        <end position="80"/>
    </location>
</feature>
<sequence length="238" mass="25579">MSFARLLSVNREGDEVRRNRNAKIVASLDPATSSPETIRELFLAGVDVFRLNLSHGTHADHAALMACVRATEKEFDRLIAPGRSAGATAANRRIRRRRDRSDERSAVSSRSGPDRGRSPQSLSSSPCAGLESESKLLLDDGKIQLRVTSCGTDFAETEIIAGGKLQDRTEVNVPQGSTAFPRPWREGSARSGFCYVARGPIGGAFVCPARGGMDAVREAVGGRAAVMAKLKSRLRSAI</sequence>
<keyword evidence="8" id="KW-0067">ATP-binding</keyword>
<evidence type="ECO:0000256" key="10">
    <source>
        <dbReference type="ARBA" id="ARBA00023152"/>
    </source>
</evidence>
<accession>A0ABY0D8Z5</accession>
<dbReference type="InterPro" id="IPR001697">
    <property type="entry name" value="Pyr_Knase"/>
</dbReference>
<keyword evidence="11" id="KW-0670">Pyruvate</keyword>
<evidence type="ECO:0000256" key="9">
    <source>
        <dbReference type="ARBA" id="ARBA00022842"/>
    </source>
</evidence>
<dbReference type="InterPro" id="IPR040442">
    <property type="entry name" value="Pyrv_kinase-like_dom_sf"/>
</dbReference>
<keyword evidence="9" id="KW-0460">Magnesium</keyword>
<dbReference type="InterPro" id="IPR011037">
    <property type="entry name" value="Pyrv_Knase-like_insert_dom_sf"/>
</dbReference>
<keyword evidence="7" id="KW-0418">Kinase</keyword>
<dbReference type="Pfam" id="PF00224">
    <property type="entry name" value="PK"/>
    <property type="match status" value="1"/>
</dbReference>
<evidence type="ECO:0000256" key="4">
    <source>
        <dbReference type="ARBA" id="ARBA00022679"/>
    </source>
</evidence>
<evidence type="ECO:0000256" key="6">
    <source>
        <dbReference type="ARBA" id="ARBA00022741"/>
    </source>
</evidence>
<dbReference type="InterPro" id="IPR015813">
    <property type="entry name" value="Pyrv/PenolPyrv_kinase-like_dom"/>
</dbReference>
<evidence type="ECO:0000313" key="14">
    <source>
        <dbReference type="EMBL" id="RXG85581.1"/>
    </source>
</evidence>
<evidence type="ECO:0000256" key="1">
    <source>
        <dbReference type="ARBA" id="ARBA00004997"/>
    </source>
</evidence>
<proteinExistence type="inferred from homology"/>
<dbReference type="Gene3D" id="2.40.33.10">
    <property type="entry name" value="PK beta-barrel domain-like"/>
    <property type="match status" value="1"/>
</dbReference>
<comment type="pathway">
    <text evidence="1">Carbohydrate degradation; glycolysis; pyruvate from D-glyceraldehyde 3-phosphate: step 5/5.</text>
</comment>
<keyword evidence="6" id="KW-0547">Nucleotide-binding</keyword>